<organism evidence="1 2">
    <name type="scientific">Sphaerisporangium rhizosphaerae</name>
    <dbReference type="NCBI Taxonomy" id="2269375"/>
    <lineage>
        <taxon>Bacteria</taxon>
        <taxon>Bacillati</taxon>
        <taxon>Actinomycetota</taxon>
        <taxon>Actinomycetes</taxon>
        <taxon>Streptosporangiales</taxon>
        <taxon>Streptosporangiaceae</taxon>
        <taxon>Sphaerisporangium</taxon>
    </lineage>
</organism>
<keyword evidence="2" id="KW-1185">Reference proteome</keyword>
<dbReference type="EMBL" id="JBHTCG010000023">
    <property type="protein sequence ID" value="MFC7386055.1"/>
    <property type="molecule type" value="Genomic_DNA"/>
</dbReference>
<protein>
    <submittedName>
        <fullName evidence="1">Sulfotransferase</fullName>
    </submittedName>
</protein>
<dbReference type="InterPro" id="IPR027417">
    <property type="entry name" value="P-loop_NTPase"/>
</dbReference>
<dbReference type="PANTHER" id="PTHR10704:SF44">
    <property type="entry name" value="LD35051P-RELATED"/>
    <property type="match status" value="1"/>
</dbReference>
<comment type="caution">
    <text evidence="1">The sequence shown here is derived from an EMBL/GenBank/DDBJ whole genome shotgun (WGS) entry which is preliminary data.</text>
</comment>
<dbReference type="Pfam" id="PF13469">
    <property type="entry name" value="Sulfotransfer_3"/>
    <property type="match status" value="1"/>
</dbReference>
<dbReference type="Proteomes" id="UP001596496">
    <property type="component" value="Unassembled WGS sequence"/>
</dbReference>
<name>A0ABW2PDG7_9ACTN</name>
<gene>
    <name evidence="1" type="ORF">ACFQSB_27865</name>
</gene>
<dbReference type="RefSeq" id="WP_380829868.1">
    <property type="nucleotide sequence ID" value="NZ_JBHTCG010000023.1"/>
</dbReference>
<dbReference type="PANTHER" id="PTHR10704">
    <property type="entry name" value="CARBOHYDRATE SULFOTRANSFERASE"/>
    <property type="match status" value="1"/>
</dbReference>
<reference evidence="2" key="1">
    <citation type="journal article" date="2019" name="Int. J. Syst. Evol. Microbiol.">
        <title>The Global Catalogue of Microorganisms (GCM) 10K type strain sequencing project: providing services to taxonomists for standard genome sequencing and annotation.</title>
        <authorList>
            <consortium name="The Broad Institute Genomics Platform"/>
            <consortium name="The Broad Institute Genome Sequencing Center for Infectious Disease"/>
            <person name="Wu L."/>
            <person name="Ma J."/>
        </authorList>
    </citation>
    <scope>NUCLEOTIDE SEQUENCE [LARGE SCALE GENOMIC DNA]</scope>
    <source>
        <strain evidence="2">CECT 7649</strain>
    </source>
</reference>
<evidence type="ECO:0000313" key="2">
    <source>
        <dbReference type="Proteomes" id="UP001596496"/>
    </source>
</evidence>
<dbReference type="Gene3D" id="3.40.50.300">
    <property type="entry name" value="P-loop containing nucleotide triphosphate hydrolases"/>
    <property type="match status" value="1"/>
</dbReference>
<proteinExistence type="predicted"/>
<evidence type="ECO:0000313" key="1">
    <source>
        <dbReference type="EMBL" id="MFC7386055.1"/>
    </source>
</evidence>
<dbReference type="InterPro" id="IPR051135">
    <property type="entry name" value="Gal/GlcNAc/GalNAc_ST"/>
</dbReference>
<sequence>MTDRPRVLYITGWLRSGSTLLGNVLNELPGVLHAGELHYLWQNGVLRAGTNSVCGCGEQVRACPLWSAVLASTGEEDLAAAARGMTAAQRRLLRTRHTRARLAETRSGRPAPAPVAAVLDRMAGLYRELAARGGERLVVDGSKYPAEAAALLGRDDLDVRVLHVVRDPRATALSYHKSKQYISPMSPAASTAYWTGFNVASELVGSAAGDRYLRVRHEDLCAAPAEVVERVIRFAGLDDATPVDAGGTVHLGGNHTVTGNPDRLRQGAVAIRPDERWRTDLPARHTVTATALALPLLPRYGYPVQVPGRRTPIGKESLRWTSD</sequence>
<dbReference type="SUPFAM" id="SSF52540">
    <property type="entry name" value="P-loop containing nucleoside triphosphate hydrolases"/>
    <property type="match status" value="1"/>
</dbReference>
<accession>A0ABW2PDG7</accession>